<dbReference type="AlphaFoldDB" id="A0A2K9MHW9"/>
<dbReference type="InterPro" id="IPR050678">
    <property type="entry name" value="DNA_Partitioning_ATPase"/>
</dbReference>
<dbReference type="Gene3D" id="3.40.50.300">
    <property type="entry name" value="P-loop containing nucleotide triphosphate hydrolases"/>
    <property type="match status" value="1"/>
</dbReference>
<accession>A0A2K9MHW9</accession>
<protein>
    <recommendedName>
        <fullName evidence="2">Chromosome partitioning protein ParA</fullName>
    </recommendedName>
</protein>
<name>A0A2K9MHW9_9RHOB</name>
<dbReference type="Proteomes" id="UP000234882">
    <property type="component" value="Chromosome"/>
</dbReference>
<dbReference type="InterPro" id="IPR027417">
    <property type="entry name" value="P-loop_NTPase"/>
</dbReference>
<evidence type="ECO:0000313" key="5">
    <source>
        <dbReference type="Proteomes" id="UP000234882"/>
    </source>
</evidence>
<evidence type="ECO:0000256" key="2">
    <source>
        <dbReference type="ARBA" id="ARBA00074747"/>
    </source>
</evidence>
<dbReference type="EMBL" id="CP025583">
    <property type="protein sequence ID" value="AUM75072.1"/>
    <property type="molecule type" value="Genomic_DNA"/>
</dbReference>
<organism evidence="4 5">
    <name type="scientific">Paracoccus jeotgali</name>
    <dbReference type="NCBI Taxonomy" id="2065379"/>
    <lineage>
        <taxon>Bacteria</taxon>
        <taxon>Pseudomonadati</taxon>
        <taxon>Pseudomonadota</taxon>
        <taxon>Alphaproteobacteria</taxon>
        <taxon>Rhodobacterales</taxon>
        <taxon>Paracoccaceae</taxon>
        <taxon>Paracoccus</taxon>
    </lineage>
</organism>
<comment type="function">
    <text evidence="1">Involved in chromosome partition. Localize to both poles of the predivisional cell following completion of DNA replication.</text>
</comment>
<keyword evidence="5" id="KW-1185">Reference proteome</keyword>
<gene>
    <name evidence="4" type="ORF">CYR75_12960</name>
</gene>
<dbReference type="Pfam" id="PF13614">
    <property type="entry name" value="AAA_31"/>
    <property type="match status" value="1"/>
</dbReference>
<dbReference type="KEGG" id="paru:CYR75_12960"/>
<dbReference type="CDD" id="cd02042">
    <property type="entry name" value="ParAB_family"/>
    <property type="match status" value="1"/>
</dbReference>
<evidence type="ECO:0000256" key="1">
    <source>
        <dbReference type="ARBA" id="ARBA00057242"/>
    </source>
</evidence>
<dbReference type="PANTHER" id="PTHR13696">
    <property type="entry name" value="P-LOOP CONTAINING NUCLEOSIDE TRIPHOSPHATE HYDROLASE"/>
    <property type="match status" value="1"/>
</dbReference>
<dbReference type="OrthoDB" id="9815116at2"/>
<sequence>MTAPPIRTQQFWKSVRSNAVNSQRVVAIANQKGGVGKTTTAVNLGASLAASGLRTLIIDLDPQGNASTGVGCHPGNRNHSSYDLMSGRFSLSESAAPTGIENLSLVSSTPDLSSADIDFSSRKDRINLLSNALRQGDSYDYVLIDCPPALGLLTVNALVAANSVLVPLQAEFYALEGLSQLLMTVRKVRQNANPTLRVEGVVMTMYDGRNNLSQQVEADARATLGELVYRSVIPRNVRISEAPSHGLPVTIYDPSSTGSRAYQAMTAEFLSRQKEMCA</sequence>
<feature type="domain" description="AAA" evidence="3">
    <location>
        <begin position="24"/>
        <end position="197"/>
    </location>
</feature>
<proteinExistence type="predicted"/>
<dbReference type="SUPFAM" id="SSF52540">
    <property type="entry name" value="P-loop containing nucleoside triphosphate hydrolases"/>
    <property type="match status" value="1"/>
</dbReference>
<evidence type="ECO:0000313" key="4">
    <source>
        <dbReference type="EMBL" id="AUM75072.1"/>
    </source>
</evidence>
<reference evidence="5" key="1">
    <citation type="submission" date="2017-12" db="EMBL/GenBank/DDBJ databases">
        <title>Genomic analysis of Paracoccus sp. CBA4604.</title>
        <authorList>
            <person name="Roh S.W."/>
            <person name="Kim J.Y."/>
            <person name="Kim J.S."/>
        </authorList>
    </citation>
    <scope>NUCLEOTIDE SEQUENCE [LARGE SCALE GENOMIC DNA]</scope>
    <source>
        <strain evidence="5">CBA4604</strain>
    </source>
</reference>
<dbReference type="PANTHER" id="PTHR13696:SF52">
    <property type="entry name" value="PARA FAMILY PROTEIN CT_582"/>
    <property type="match status" value="1"/>
</dbReference>
<dbReference type="FunFam" id="3.40.50.300:FF:000285">
    <property type="entry name" value="Sporulation initiation inhibitor Soj"/>
    <property type="match status" value="1"/>
</dbReference>
<evidence type="ECO:0000259" key="3">
    <source>
        <dbReference type="Pfam" id="PF13614"/>
    </source>
</evidence>
<dbReference type="InterPro" id="IPR025669">
    <property type="entry name" value="AAA_dom"/>
</dbReference>